<reference evidence="1" key="1">
    <citation type="submission" date="2019-08" db="EMBL/GenBank/DDBJ databases">
        <authorList>
            <person name="Kucharzyk K."/>
            <person name="Murdoch R.W."/>
            <person name="Higgins S."/>
            <person name="Loffler F."/>
        </authorList>
    </citation>
    <scope>NUCLEOTIDE SEQUENCE</scope>
</reference>
<accession>A0A645AWD3</accession>
<proteinExistence type="predicted"/>
<sequence length="266" mass="28201">MFLLEILAHDQRGLARQRWVLVARGIHHLGEPLVAHLEPFVAAERSLHAVGYQRGLCAAVVEVDGLQVALGQARRGQRVDGHQMPVGAAKDRHLAALQVLEALDVGLRGHRHVKVVAHAAGQQQLGLEAVGAPDDGGQIALVGEVDLLIRQRLVHGRACALEEQPFHADARILEGVFQPLVGAQHAAGRAAPGDGITAARGGHADADGFGRRGMCGGRPGQGQRQGERCECGASARCERVRHVNSLEQNDALAPRKTRGATGVDGR</sequence>
<organism evidence="1">
    <name type="scientific">bioreactor metagenome</name>
    <dbReference type="NCBI Taxonomy" id="1076179"/>
    <lineage>
        <taxon>unclassified sequences</taxon>
        <taxon>metagenomes</taxon>
        <taxon>ecological metagenomes</taxon>
    </lineage>
</organism>
<name>A0A645AWD3_9ZZZZ</name>
<comment type="caution">
    <text evidence="1">The sequence shown here is derived from an EMBL/GenBank/DDBJ whole genome shotgun (WGS) entry which is preliminary data.</text>
</comment>
<dbReference type="EMBL" id="VSSQ01016331">
    <property type="protein sequence ID" value="MPM57555.1"/>
    <property type="molecule type" value="Genomic_DNA"/>
</dbReference>
<protein>
    <submittedName>
        <fullName evidence="1">Uncharacterized protein</fullName>
    </submittedName>
</protein>
<dbReference type="AlphaFoldDB" id="A0A645AWD3"/>
<gene>
    <name evidence="1" type="ORF">SDC9_104377</name>
</gene>
<evidence type="ECO:0000313" key="1">
    <source>
        <dbReference type="EMBL" id="MPM57555.1"/>
    </source>
</evidence>